<dbReference type="Proteomes" id="UP000781173">
    <property type="component" value="Unassembled WGS sequence"/>
</dbReference>
<dbReference type="Pfam" id="PF22772">
    <property type="entry name" value="WsaF_C"/>
    <property type="match status" value="1"/>
</dbReference>
<dbReference type="InterPro" id="IPR023198">
    <property type="entry name" value="PGP-like_dom2"/>
</dbReference>
<dbReference type="Gene3D" id="3.40.50.11090">
    <property type="match status" value="1"/>
</dbReference>
<reference evidence="2" key="1">
    <citation type="journal article" date="2022" name="ISME J.">
        <title>A general approach to explore prokaryotic protein glycosylation reveals the unique surface layer modulation of an anammox bacterium.</title>
        <authorList>
            <person name="Pabst M."/>
            <person name="Grouzdev D.S."/>
            <person name="Lawson C.E."/>
            <person name="Kleikamp H.B.C."/>
            <person name="de Ram C."/>
            <person name="Louwen R."/>
            <person name="Lin Y.M."/>
            <person name="Lucker S."/>
            <person name="van Loosdrecht M.C.M."/>
            <person name="Laureni M."/>
        </authorList>
    </citation>
    <scope>NUCLEOTIDE SEQUENCE</scope>
    <source>
        <strain evidence="2">BROCD043</strain>
    </source>
</reference>
<dbReference type="InterPro" id="IPR036412">
    <property type="entry name" value="HAD-like_sf"/>
</dbReference>
<accession>A0A952DVT5</accession>
<dbReference type="SUPFAM" id="SSF56784">
    <property type="entry name" value="HAD-like"/>
    <property type="match status" value="1"/>
</dbReference>
<dbReference type="Gene3D" id="1.10.150.240">
    <property type="entry name" value="Putative phosphatase, domain 2"/>
    <property type="match status" value="1"/>
</dbReference>
<dbReference type="EMBL" id="JACFOF010000007">
    <property type="protein sequence ID" value="MBW7953790.1"/>
    <property type="molecule type" value="Genomic_DNA"/>
</dbReference>
<dbReference type="Gene3D" id="3.40.50.2000">
    <property type="entry name" value="Glycogen Phosphorylase B"/>
    <property type="match status" value="1"/>
</dbReference>
<name>A0A952DVT5_9BACT</name>
<dbReference type="AlphaFoldDB" id="A0A952DVT5"/>
<dbReference type="SUPFAM" id="SSF53756">
    <property type="entry name" value="UDP-Glycosyltransferase/glycogen phosphorylase"/>
    <property type="match status" value="1"/>
</dbReference>
<feature type="domain" description="WsaF C-terminal" evidence="1">
    <location>
        <begin position="180"/>
        <end position="300"/>
    </location>
</feature>
<evidence type="ECO:0000313" key="3">
    <source>
        <dbReference type="Proteomes" id="UP000781173"/>
    </source>
</evidence>
<dbReference type="InterPro" id="IPR023214">
    <property type="entry name" value="HAD_sf"/>
</dbReference>
<dbReference type="InterPro" id="IPR055050">
    <property type="entry name" value="WsaF_C"/>
</dbReference>
<proteinExistence type="predicted"/>
<gene>
    <name evidence="2" type="ORF">H3C67_03305</name>
</gene>
<dbReference type="Gene3D" id="3.40.50.1000">
    <property type="entry name" value="HAD superfamily/HAD-like"/>
    <property type="match status" value="1"/>
</dbReference>
<comment type="caution">
    <text evidence="2">The sequence shown here is derived from an EMBL/GenBank/DDBJ whole genome shotgun (WGS) entry which is preliminary data.</text>
</comment>
<evidence type="ECO:0000313" key="2">
    <source>
        <dbReference type="EMBL" id="MBW7953790.1"/>
    </source>
</evidence>
<protein>
    <recommendedName>
        <fullName evidence="1">WsaF C-terminal domain-containing protein</fullName>
    </recommendedName>
</protein>
<organism evidence="2 3">
    <name type="scientific">Candidatus Dojkabacteria bacterium</name>
    <dbReference type="NCBI Taxonomy" id="2099670"/>
    <lineage>
        <taxon>Bacteria</taxon>
        <taxon>Candidatus Dojkabacteria</taxon>
    </lineage>
</organism>
<sequence>MEKTKKAAWLIDYPIKGSGGHKTFFYYINHLIEIGYEVDVYVYDFLGVNASPATDPSSLAAVVADYLIPSRANFYYGWKPKGVYDFMFATWFPNAPVVADYPYAKHKIFFEQEYEPFFTMMGDQTIKAQNAYHLGLTGITMGGWLAKELTAKHNMEAYPLYLGADLDSYYDKGRFRDNAVCFIYQSNKPRRCPQLTIETIDVLHAVDPSIRIYTFGGEDVPPVAGATHQGLLRIKDLNKLYNQCKVGVAYSTTNPSRIPFEMMAAGLPVVELYADNNLYDIPTKAALLAKPDPFAAATAILKLLKDEKLWAEKSRGGLEFMRTKSLDKSVKDFAKILSDITISKQNPNTKIEKLYLDKQIDADPRLVKKYNYVKATHSDFLKTGDKLSFNGSLTRFAKYQVKRAVSPVRSFKSFVLNLIQSTVSVSKNLISRVKLELFILGNTKLFSSDIFDTLVRREVHPDEIKLRSSWMMKLKFNNYAKRLSVLELFELRRSVESKIGAENVAQGKDHEYELEQVFEQVLRIITPDRSKLFYQDNARQLAEWEMQHEMKVLYPDRFGQSVFKRIKAETKILLSDFYMTKEALNKILPLKDIRSEIKQIVSSADTRLNKISGRAYDHLHRRFKVNPSEHKHLGDNKWSDFEKPASIGIKSALFINPKEEEKRAALNEAFSQRLNKEGFPYKEEMESLLNEIKVPEGYSKEESELFKLGTKYSPIYFFYVLQLWETAYKLGIETIHYFTREGIFFKKIHDQFAKQSFFPFKEIKSDLIEVSRMSTFAASVGSVEFYELKRIWNQYKYQSINSFLVTLGIDPALFAEDIQKFKIDPEKEVEIWKVAKYQDLFADKNFVEKLQGMLNKKRELLVGYLQQKGISQQSKQVLVSDIGWRGTIQDNIARIFNQVDFYGVYLGYIHPLNNQEFNTFKHAYGPYFVSDAPYFMQMLHGGATFVEMLSTSPGGSTIGYEHADKNKIVAIKEISKVEDEYIHNKYVRFFQEGVIASVAALANFTDKHALQSSEVRPYVLRLMDDLIKKPNYLFSKIFFNLTYSETFGVGEYFDMKKRSTLKKRNLVLAVISKSRRENIEEAVNKSQWKQGFWRYQDRLGIFSVASKVYYDLQNARNALAPKRRILQLLSKVGKLKKKILG</sequence>
<evidence type="ECO:0000259" key="1">
    <source>
        <dbReference type="Pfam" id="PF22772"/>
    </source>
</evidence>